<protein>
    <recommendedName>
        <fullName evidence="3">Resolvase</fullName>
    </recommendedName>
</protein>
<name>A0AAU7J7M0_9VIRU</name>
<proteinExistence type="predicted"/>
<evidence type="ECO:0000256" key="1">
    <source>
        <dbReference type="SAM" id="MobiDB-lite"/>
    </source>
</evidence>
<evidence type="ECO:0000313" key="2">
    <source>
        <dbReference type="EMBL" id="XBN42062.1"/>
    </source>
</evidence>
<organism evidence="2">
    <name type="scientific">Microbacterium phage Merry</name>
    <dbReference type="NCBI Taxonomy" id="3144827"/>
    <lineage>
        <taxon>Viruses</taxon>
    </lineage>
</organism>
<reference evidence="2" key="1">
    <citation type="submission" date="2024-05" db="EMBL/GenBank/DDBJ databases">
        <title>Complete genome sequence of bacteriophages Merry and Sunny infecting Microbacterium sp. isolated from an alkaline commercial outdoor algal pond.</title>
        <authorList>
            <person name="Levesque A.V."/>
            <person name="Rabines A.J."/>
            <person name="Alrubaiaan E."/>
            <person name="Oliver A."/>
            <person name="Allen E.E."/>
            <person name="Hazlebeck D."/>
            <person name="Pinowska A."/>
            <person name="Traller J.C."/>
            <person name="Zeigler Allen L."/>
        </authorList>
    </citation>
    <scope>NUCLEOTIDE SEQUENCE</scope>
</reference>
<accession>A0AAU7J7M0</accession>
<sequence length="223" mass="24778">MQKYAVDQAVIDDRRAKEGRSREQIVTRIIEFDGAYREDLMMMGFAVATALDLRGLKSTARVDSSNPMHPRGKPVVRLHVIGFESDVAQAEILIRSLHVQALLAMKDWWRTARTTTHAYTSPSEQSRARGIFINSFGTGAGLRIRENRRTVVEESGTGTDLMLLDRKALVDEFFEGMNTRKGRASRRRWDSDASIAGHSAGKEANTGERSMTQGRGLPAGAGR</sequence>
<evidence type="ECO:0008006" key="3">
    <source>
        <dbReference type="Google" id="ProtNLM"/>
    </source>
</evidence>
<feature type="region of interest" description="Disordered" evidence="1">
    <location>
        <begin position="184"/>
        <end position="223"/>
    </location>
</feature>
<dbReference type="EMBL" id="PP763431">
    <property type="protein sequence ID" value="XBN42062.1"/>
    <property type="molecule type" value="Genomic_DNA"/>
</dbReference>